<dbReference type="InterPro" id="IPR016130">
    <property type="entry name" value="Tyr_Pase_AS"/>
</dbReference>
<evidence type="ECO:0000256" key="8">
    <source>
        <dbReference type="ARBA" id="ARBA00023136"/>
    </source>
</evidence>
<evidence type="ECO:0000259" key="13">
    <source>
        <dbReference type="PROSITE" id="PS50056"/>
    </source>
</evidence>
<evidence type="ECO:0000256" key="1">
    <source>
        <dbReference type="ARBA" id="ARBA00004479"/>
    </source>
</evidence>
<name>A0A0N4VG00_ENTVE</name>
<feature type="region of interest" description="Disordered" evidence="11">
    <location>
        <begin position="19"/>
        <end position="67"/>
    </location>
</feature>
<dbReference type="PROSITE" id="PS50056">
    <property type="entry name" value="TYR_PHOSPHATASE_2"/>
    <property type="match status" value="1"/>
</dbReference>
<dbReference type="InterPro" id="IPR000242">
    <property type="entry name" value="PTP_cat"/>
</dbReference>
<dbReference type="WBParaSite" id="EVEC_0000968101-mRNA-1">
    <property type="protein sequence ID" value="EVEC_0000968101-mRNA-1"/>
    <property type="gene ID" value="EVEC_0000968101"/>
</dbReference>
<comment type="subcellular location">
    <subcellularLocation>
        <location evidence="1">Membrane</location>
        <topology evidence="1">Single-pass type I membrane protein</topology>
    </subcellularLocation>
</comment>
<dbReference type="EMBL" id="UXUI01009804">
    <property type="protein sequence ID" value="VDD94338.1"/>
    <property type="molecule type" value="Genomic_DNA"/>
</dbReference>
<dbReference type="SUPFAM" id="SSF52799">
    <property type="entry name" value="(Phosphotyrosine protein) phosphatases II"/>
    <property type="match status" value="1"/>
</dbReference>
<feature type="domain" description="Tyrosine specific protein phosphatases" evidence="13">
    <location>
        <begin position="300"/>
        <end position="373"/>
    </location>
</feature>
<dbReference type="InterPro" id="IPR000387">
    <property type="entry name" value="Tyr_Pase_dom"/>
</dbReference>
<dbReference type="InterPro" id="IPR003595">
    <property type="entry name" value="Tyr_Pase_cat"/>
</dbReference>
<proteinExistence type="predicted"/>
<evidence type="ECO:0000256" key="9">
    <source>
        <dbReference type="ARBA" id="ARBA00023180"/>
    </source>
</evidence>
<evidence type="ECO:0000256" key="11">
    <source>
        <dbReference type="SAM" id="MobiDB-lite"/>
    </source>
</evidence>
<evidence type="ECO:0000256" key="2">
    <source>
        <dbReference type="ARBA" id="ARBA00013064"/>
    </source>
</evidence>
<reference evidence="14 15" key="2">
    <citation type="submission" date="2018-10" db="EMBL/GenBank/DDBJ databases">
        <authorList>
            <consortium name="Pathogen Informatics"/>
        </authorList>
    </citation>
    <scope>NUCLEOTIDE SEQUENCE [LARGE SCALE GENOMIC DNA]</scope>
</reference>
<dbReference type="PANTHER" id="PTHR46957">
    <property type="entry name" value="CYTOKINE RECEPTOR"/>
    <property type="match status" value="1"/>
</dbReference>
<feature type="compositionally biased region" description="Low complexity" evidence="11">
    <location>
        <begin position="32"/>
        <end position="48"/>
    </location>
</feature>
<evidence type="ECO:0000256" key="6">
    <source>
        <dbReference type="ARBA" id="ARBA00022912"/>
    </source>
</evidence>
<dbReference type="Pfam" id="PF00102">
    <property type="entry name" value="Y_phosphatase"/>
    <property type="match status" value="1"/>
</dbReference>
<comment type="catalytic activity">
    <reaction evidence="10">
        <text>O-phospho-L-tyrosyl-[protein] + H2O = L-tyrosyl-[protein] + phosphate</text>
        <dbReference type="Rhea" id="RHEA:10684"/>
        <dbReference type="Rhea" id="RHEA-COMP:10136"/>
        <dbReference type="Rhea" id="RHEA-COMP:20101"/>
        <dbReference type="ChEBI" id="CHEBI:15377"/>
        <dbReference type="ChEBI" id="CHEBI:43474"/>
        <dbReference type="ChEBI" id="CHEBI:46858"/>
        <dbReference type="ChEBI" id="CHEBI:61978"/>
        <dbReference type="EC" id="3.1.3.48"/>
    </reaction>
</comment>
<keyword evidence="6" id="KW-0904">Protein phosphatase</keyword>
<evidence type="ECO:0000256" key="7">
    <source>
        <dbReference type="ARBA" id="ARBA00022989"/>
    </source>
</evidence>
<accession>A0A0N4VG00</accession>
<sequence length="438" mass="49596">MIMAERAADCLAKLGLDSQHSTTNGVTVPDGNTNNNNNNNNSANASLNVPFGHHRRSRSLRERTGADQRLERLPGGALLTQKVIPHTVIAGFNTSISRPVRVADFAEHVRIMSADSDFRFSEEYDDLKLVGNGQPCIAADLTVNRAKNRFTNILPYDHSRVKLMPADDEEGSDYLNASYIPGYNSRREFIAAQGPLPSTRDHFWRAVWEQQCPAIVALTKCVEKGRDKCHQYWPDSEQLTVLYADIEVTLMNETVYEEFIIRELQLTNQRESVSTPRTVTHFHYMAWPDFGVPDHAVGIVHFVRLFRRRLPPSPANRPTVVHCSAGVGRSGTFIALDRSIQAMANEKQVDVFGVVHEMRMERCHMVQNEQQYIFIHQCLLHVLETDYPHFVKSFRTPDATLNNTPGFQMQSEWVSVPRIEVHQNPAFEDDEGIAESGL</sequence>
<keyword evidence="4" id="KW-0732">Signal</keyword>
<dbReference type="OrthoDB" id="8609993at2759"/>
<dbReference type="InterPro" id="IPR050713">
    <property type="entry name" value="RTP_Phos/Ushers"/>
</dbReference>
<dbReference type="PRINTS" id="PR00700">
    <property type="entry name" value="PRTYPHPHTASE"/>
</dbReference>
<dbReference type="PROSITE" id="PS00383">
    <property type="entry name" value="TYR_PHOSPHATASE_1"/>
    <property type="match status" value="1"/>
</dbReference>
<evidence type="ECO:0000313" key="14">
    <source>
        <dbReference type="EMBL" id="VDD94338.1"/>
    </source>
</evidence>
<dbReference type="GO" id="GO:0004725">
    <property type="term" value="F:protein tyrosine phosphatase activity"/>
    <property type="evidence" value="ECO:0007669"/>
    <property type="project" value="UniProtKB-EC"/>
</dbReference>
<dbReference type="GO" id="GO:0016020">
    <property type="term" value="C:membrane"/>
    <property type="evidence" value="ECO:0007669"/>
    <property type="project" value="UniProtKB-SubCell"/>
</dbReference>
<dbReference type="EC" id="3.1.3.48" evidence="2"/>
<evidence type="ECO:0000256" key="10">
    <source>
        <dbReference type="ARBA" id="ARBA00051722"/>
    </source>
</evidence>
<dbReference type="AlphaFoldDB" id="A0A0N4VG00"/>
<dbReference type="SMART" id="SM00404">
    <property type="entry name" value="PTPc_motif"/>
    <property type="match status" value="1"/>
</dbReference>
<dbReference type="Gene3D" id="3.90.190.10">
    <property type="entry name" value="Protein tyrosine phosphatase superfamily"/>
    <property type="match status" value="1"/>
</dbReference>
<keyword evidence="3" id="KW-0812">Transmembrane</keyword>
<dbReference type="FunFam" id="3.90.190.10:FF:000009">
    <property type="entry name" value="Receptor-type tyrosine-protein phosphatase beta"/>
    <property type="match status" value="1"/>
</dbReference>
<evidence type="ECO:0000313" key="16">
    <source>
        <dbReference type="WBParaSite" id="EVEC_0000968101-mRNA-1"/>
    </source>
</evidence>
<keyword evidence="9" id="KW-0325">Glycoprotein</keyword>
<protein>
    <recommendedName>
        <fullName evidence="2">protein-tyrosine-phosphatase</fullName>
        <ecNumber evidence="2">3.1.3.48</ecNumber>
    </recommendedName>
</protein>
<dbReference type="SMART" id="SM00194">
    <property type="entry name" value="PTPc"/>
    <property type="match status" value="1"/>
</dbReference>
<evidence type="ECO:0000259" key="12">
    <source>
        <dbReference type="PROSITE" id="PS50055"/>
    </source>
</evidence>
<evidence type="ECO:0000256" key="3">
    <source>
        <dbReference type="ARBA" id="ARBA00022692"/>
    </source>
</evidence>
<dbReference type="PANTHER" id="PTHR46957:SF3">
    <property type="entry name" value="CYTOKINE RECEPTOR"/>
    <property type="match status" value="1"/>
</dbReference>
<dbReference type="STRING" id="51028.A0A0N4VG00"/>
<gene>
    <name evidence="14" type="ORF">EVEC_LOCUS9089</name>
</gene>
<dbReference type="InterPro" id="IPR029021">
    <property type="entry name" value="Prot-tyrosine_phosphatase-like"/>
</dbReference>
<dbReference type="PROSITE" id="PS50055">
    <property type="entry name" value="TYR_PHOSPHATASE_PTP"/>
    <property type="match status" value="1"/>
</dbReference>
<feature type="domain" description="Tyrosine-protein phosphatase" evidence="12">
    <location>
        <begin position="120"/>
        <end position="382"/>
    </location>
</feature>
<evidence type="ECO:0000256" key="4">
    <source>
        <dbReference type="ARBA" id="ARBA00022729"/>
    </source>
</evidence>
<keyword evidence="5" id="KW-0378">Hydrolase</keyword>
<keyword evidence="7" id="KW-1133">Transmembrane helix</keyword>
<organism evidence="16">
    <name type="scientific">Enterobius vermicularis</name>
    <name type="common">Human pinworm</name>
    <dbReference type="NCBI Taxonomy" id="51028"/>
    <lineage>
        <taxon>Eukaryota</taxon>
        <taxon>Metazoa</taxon>
        <taxon>Ecdysozoa</taxon>
        <taxon>Nematoda</taxon>
        <taxon>Chromadorea</taxon>
        <taxon>Rhabditida</taxon>
        <taxon>Spirurina</taxon>
        <taxon>Oxyuridomorpha</taxon>
        <taxon>Oxyuroidea</taxon>
        <taxon>Oxyuridae</taxon>
        <taxon>Enterobius</taxon>
    </lineage>
</organism>
<reference evidence="16" key="1">
    <citation type="submission" date="2017-02" db="UniProtKB">
        <authorList>
            <consortium name="WormBaseParasite"/>
        </authorList>
    </citation>
    <scope>IDENTIFICATION</scope>
</reference>
<keyword evidence="15" id="KW-1185">Reference proteome</keyword>
<dbReference type="Proteomes" id="UP000274131">
    <property type="component" value="Unassembled WGS sequence"/>
</dbReference>
<keyword evidence="8" id="KW-0472">Membrane</keyword>
<evidence type="ECO:0000313" key="15">
    <source>
        <dbReference type="Proteomes" id="UP000274131"/>
    </source>
</evidence>
<evidence type="ECO:0000256" key="5">
    <source>
        <dbReference type="ARBA" id="ARBA00022801"/>
    </source>
</evidence>